<dbReference type="SUPFAM" id="SSF89392">
    <property type="entry name" value="Prokaryotic lipoproteins and lipoprotein localization factors"/>
    <property type="match status" value="1"/>
</dbReference>
<evidence type="ECO:0000256" key="5">
    <source>
        <dbReference type="ARBA" id="ARBA00022448"/>
    </source>
</evidence>
<dbReference type="Pfam" id="PF03550">
    <property type="entry name" value="LolB"/>
    <property type="match status" value="1"/>
</dbReference>
<evidence type="ECO:0000256" key="2">
    <source>
        <dbReference type="ARBA" id="ARBA00009696"/>
    </source>
</evidence>
<evidence type="ECO:0000256" key="9">
    <source>
        <dbReference type="ARBA" id="ARBA00023139"/>
    </source>
</evidence>
<keyword evidence="11" id="KW-0998">Cell outer membrane</keyword>
<comment type="similarity">
    <text evidence="2">Belongs to the LolB family.</text>
</comment>
<evidence type="ECO:0000313" key="14">
    <source>
        <dbReference type="EMBL" id="MBB5188171.1"/>
    </source>
</evidence>
<dbReference type="InterPro" id="IPR029046">
    <property type="entry name" value="LolA/LolB/LppX"/>
</dbReference>
<dbReference type="GO" id="GO:0015031">
    <property type="term" value="P:protein transport"/>
    <property type="evidence" value="ECO:0007669"/>
    <property type="project" value="UniProtKB-KW"/>
</dbReference>
<gene>
    <name evidence="14" type="ORF">HNQ57_002450</name>
</gene>
<dbReference type="EMBL" id="JACHHW010000006">
    <property type="protein sequence ID" value="MBB5188171.1"/>
    <property type="molecule type" value="Genomic_DNA"/>
</dbReference>
<dbReference type="Gene3D" id="2.50.20.10">
    <property type="entry name" value="Lipoprotein localisation LolA/LolB/LppX"/>
    <property type="match status" value="1"/>
</dbReference>
<dbReference type="PROSITE" id="PS51257">
    <property type="entry name" value="PROKAR_LIPOPROTEIN"/>
    <property type="match status" value="1"/>
</dbReference>
<keyword evidence="10" id="KW-0143">Chaperone</keyword>
<evidence type="ECO:0000256" key="8">
    <source>
        <dbReference type="ARBA" id="ARBA00023136"/>
    </source>
</evidence>
<comment type="subcellular location">
    <subcellularLocation>
        <location evidence="1">Cell outer membrane</location>
        <topology evidence="1">Lipid-anchor</topology>
    </subcellularLocation>
</comment>
<evidence type="ECO:0000256" key="1">
    <source>
        <dbReference type="ARBA" id="ARBA00004459"/>
    </source>
</evidence>
<evidence type="ECO:0000313" key="15">
    <source>
        <dbReference type="Proteomes" id="UP000536640"/>
    </source>
</evidence>
<accession>A0A840R750</accession>
<comment type="caution">
    <text evidence="14">The sequence shown here is derived from an EMBL/GenBank/DDBJ whole genome shotgun (WGS) entry which is preliminary data.</text>
</comment>
<keyword evidence="7" id="KW-0653">Protein transport</keyword>
<evidence type="ECO:0000256" key="12">
    <source>
        <dbReference type="ARBA" id="ARBA00023288"/>
    </source>
</evidence>
<dbReference type="InterPro" id="IPR004565">
    <property type="entry name" value="OM_lipoprot_LolB"/>
</dbReference>
<keyword evidence="12 14" id="KW-0449">Lipoprotein</keyword>
<keyword evidence="15" id="KW-1185">Reference proteome</keyword>
<dbReference type="GO" id="GO:0009279">
    <property type="term" value="C:cell outer membrane"/>
    <property type="evidence" value="ECO:0007669"/>
    <property type="project" value="UniProtKB-SubCell"/>
</dbReference>
<feature type="chain" id="PRO_5032495059" description="Outer-membrane lipoprotein LolB" evidence="13">
    <location>
        <begin position="28"/>
        <end position="197"/>
    </location>
</feature>
<dbReference type="CDD" id="cd16326">
    <property type="entry name" value="LolB"/>
    <property type="match status" value="1"/>
</dbReference>
<organism evidence="14 15">
    <name type="scientific">Zhongshania antarctica</name>
    <dbReference type="NCBI Taxonomy" id="641702"/>
    <lineage>
        <taxon>Bacteria</taxon>
        <taxon>Pseudomonadati</taxon>
        <taxon>Pseudomonadota</taxon>
        <taxon>Gammaproteobacteria</taxon>
        <taxon>Cellvibrionales</taxon>
        <taxon>Spongiibacteraceae</taxon>
        <taxon>Zhongshania</taxon>
    </lineage>
</organism>
<keyword evidence="5" id="KW-0813">Transport</keyword>
<feature type="signal peptide" evidence="13">
    <location>
        <begin position="1"/>
        <end position="27"/>
    </location>
</feature>
<evidence type="ECO:0000256" key="7">
    <source>
        <dbReference type="ARBA" id="ARBA00022927"/>
    </source>
</evidence>
<evidence type="ECO:0000256" key="10">
    <source>
        <dbReference type="ARBA" id="ARBA00023186"/>
    </source>
</evidence>
<evidence type="ECO:0000256" key="11">
    <source>
        <dbReference type="ARBA" id="ARBA00023237"/>
    </source>
</evidence>
<dbReference type="Proteomes" id="UP000536640">
    <property type="component" value="Unassembled WGS sequence"/>
</dbReference>
<comment type="subunit">
    <text evidence="3">Monomer.</text>
</comment>
<evidence type="ECO:0000256" key="13">
    <source>
        <dbReference type="SAM" id="SignalP"/>
    </source>
</evidence>
<protein>
    <recommendedName>
        <fullName evidence="4">Outer-membrane lipoprotein LolB</fullName>
    </recommendedName>
</protein>
<proteinExistence type="inferred from homology"/>
<dbReference type="NCBIfam" id="TIGR00548">
    <property type="entry name" value="lolB"/>
    <property type="match status" value="1"/>
</dbReference>
<reference evidence="14 15" key="1">
    <citation type="submission" date="2020-08" db="EMBL/GenBank/DDBJ databases">
        <title>Genomic Encyclopedia of Type Strains, Phase IV (KMG-IV): sequencing the most valuable type-strain genomes for metagenomic binning, comparative biology and taxonomic classification.</title>
        <authorList>
            <person name="Goeker M."/>
        </authorList>
    </citation>
    <scope>NUCLEOTIDE SEQUENCE [LARGE SCALE GENOMIC DNA]</scope>
    <source>
        <strain evidence="14 15">DSM 25701</strain>
    </source>
</reference>
<dbReference type="AlphaFoldDB" id="A0A840R750"/>
<evidence type="ECO:0000256" key="3">
    <source>
        <dbReference type="ARBA" id="ARBA00011245"/>
    </source>
</evidence>
<name>A0A840R750_9GAMM</name>
<keyword evidence="8" id="KW-0472">Membrane</keyword>
<dbReference type="RefSeq" id="WP_184463309.1">
    <property type="nucleotide sequence ID" value="NZ_JACHHW010000006.1"/>
</dbReference>
<sequence>MTRLPKTALTQTKLAVIAALIILTGCAASPERYQDNSAEQWQLKGKIGLWHGDKKESATIDWKQCSTDSMHIRLSGPLGSGAIELFADSDGASLSQNGETRRAASIESLAAQAQWPLPVDALRLWVRGRAAPQLELRSRINTRGQLEELEQAGWTIRYRYSEPDQTLPERVEAKSADTRLTLIIRDWSEQTGTCTPQ</sequence>
<evidence type="ECO:0000256" key="4">
    <source>
        <dbReference type="ARBA" id="ARBA00016202"/>
    </source>
</evidence>
<keyword evidence="6 13" id="KW-0732">Signal</keyword>
<keyword evidence="9" id="KW-0564">Palmitate</keyword>
<evidence type="ECO:0000256" key="6">
    <source>
        <dbReference type="ARBA" id="ARBA00022729"/>
    </source>
</evidence>